<feature type="compositionally biased region" description="Basic residues" evidence="4">
    <location>
        <begin position="1"/>
        <end position="11"/>
    </location>
</feature>
<feature type="compositionally biased region" description="Basic and acidic residues" evidence="4">
    <location>
        <begin position="139"/>
        <end position="163"/>
    </location>
</feature>
<dbReference type="EMBL" id="CAACVR010000023">
    <property type="protein sequence ID" value="VEU22545.1"/>
    <property type="molecule type" value="Genomic_DNA"/>
</dbReference>
<feature type="domain" description="Zinc finger PHD-type" evidence="5">
    <location>
        <begin position="42"/>
        <end position="101"/>
    </location>
</feature>
<feature type="compositionally biased region" description="Polar residues" evidence="4">
    <location>
        <begin position="305"/>
        <end position="318"/>
    </location>
</feature>
<evidence type="ECO:0000259" key="5">
    <source>
        <dbReference type="SMART" id="SM00249"/>
    </source>
</evidence>
<feature type="region of interest" description="Disordered" evidence="4">
    <location>
        <begin position="121"/>
        <end position="193"/>
    </location>
</feature>
<dbReference type="InterPro" id="IPR013083">
    <property type="entry name" value="Znf_RING/FYVE/PHD"/>
</dbReference>
<organism evidence="6 7">
    <name type="scientific">Brettanomyces naardenensis</name>
    <name type="common">Yeast</name>
    <dbReference type="NCBI Taxonomy" id="13370"/>
    <lineage>
        <taxon>Eukaryota</taxon>
        <taxon>Fungi</taxon>
        <taxon>Dikarya</taxon>
        <taxon>Ascomycota</taxon>
        <taxon>Saccharomycotina</taxon>
        <taxon>Pichiomycetes</taxon>
        <taxon>Pichiales</taxon>
        <taxon>Pichiaceae</taxon>
        <taxon>Brettanomyces</taxon>
    </lineage>
</organism>
<feature type="compositionally biased region" description="Low complexity" evidence="4">
    <location>
        <begin position="273"/>
        <end position="290"/>
    </location>
</feature>
<keyword evidence="1" id="KW-0479">Metal-binding</keyword>
<feature type="compositionally biased region" description="Basic residues" evidence="4">
    <location>
        <begin position="366"/>
        <end position="375"/>
    </location>
</feature>
<sequence>MSSRRTRRQQLRRPQYTDDALYEDASSTADGVGEEVAEEVTRCVCGSDELVFPENPGSDFDDVDPGFFIQCELCSVWQHGFCVGIKGEVNAPEKFWCEQCRPDMHYLFIDKYGIQRSRYNPLAEHDNHPGRRSSRRKRESPVTEEDVKNEVESEKDSVDPPKIEEDEIDDFDDENSTKEEREERRKRARTTMNSSRDYDYEAMLKKALEESARESGVQPEEVVVSSNEAMPYRNTRASSKRRITSQGNTPEESESENNDKDNASSTNGASDPSSIATTSATVVNATTMTTPRSLRHSDILASDKGSPSASGNDSSEGTSRSMRPSRSSRRRTAAAAVAAAIVAKEGYQNHDSGSESGSKSASGAKPRSRRSKRAKPVKETKFGEDKPFKANIPSTRINMNEMRRRIFSIMEFISNIQIELSNEEDTKNSLLRMRDEDPSGELSSEENMELQKTLISCYNDSVVRLDSLTKRLNDWENKYR</sequence>
<dbReference type="Pfam" id="PF20826">
    <property type="entry name" value="PHD_5"/>
    <property type="match status" value="1"/>
</dbReference>
<keyword evidence="2" id="KW-0863">Zinc-finger</keyword>
<dbReference type="SMART" id="SM00249">
    <property type="entry name" value="PHD"/>
    <property type="match status" value="1"/>
</dbReference>
<dbReference type="GO" id="GO:0008270">
    <property type="term" value="F:zinc ion binding"/>
    <property type="evidence" value="ECO:0007669"/>
    <property type="project" value="UniProtKB-KW"/>
</dbReference>
<evidence type="ECO:0000313" key="7">
    <source>
        <dbReference type="Proteomes" id="UP000290900"/>
    </source>
</evidence>
<dbReference type="InterPro" id="IPR001965">
    <property type="entry name" value="Znf_PHD"/>
</dbReference>
<feature type="compositionally biased region" description="Basic and acidic residues" evidence="4">
    <location>
        <begin position="376"/>
        <end position="388"/>
    </location>
</feature>
<dbReference type="STRING" id="13370.A0A448YNM5"/>
<dbReference type="OrthoDB" id="418595at2759"/>
<accession>A0A448YNM5</accession>
<feature type="region of interest" description="Disordered" evidence="4">
    <location>
        <begin position="1"/>
        <end position="34"/>
    </location>
</feature>
<evidence type="ECO:0000313" key="6">
    <source>
        <dbReference type="EMBL" id="VEU22545.1"/>
    </source>
</evidence>
<dbReference type="PROSITE" id="PS01359">
    <property type="entry name" value="ZF_PHD_1"/>
    <property type="match status" value="1"/>
</dbReference>
<dbReference type="SUPFAM" id="SSF57903">
    <property type="entry name" value="FYVE/PHD zinc finger"/>
    <property type="match status" value="1"/>
</dbReference>
<proteinExistence type="predicted"/>
<dbReference type="InterPro" id="IPR019786">
    <property type="entry name" value="Zinc_finger_PHD-type_CS"/>
</dbReference>
<dbReference type="InterPro" id="IPR011011">
    <property type="entry name" value="Znf_FYVE_PHD"/>
</dbReference>
<name>A0A448YNM5_BRENA</name>
<dbReference type="Proteomes" id="UP000290900">
    <property type="component" value="Unassembled WGS sequence"/>
</dbReference>
<evidence type="ECO:0000256" key="4">
    <source>
        <dbReference type="SAM" id="MobiDB-lite"/>
    </source>
</evidence>
<dbReference type="GO" id="GO:0061186">
    <property type="term" value="P:negative regulation of silent mating-type cassette heterochromatin formation"/>
    <property type="evidence" value="ECO:0007669"/>
    <property type="project" value="TreeGrafter"/>
</dbReference>
<feature type="compositionally biased region" description="Acidic residues" evidence="4">
    <location>
        <begin position="164"/>
        <end position="174"/>
    </location>
</feature>
<protein>
    <submittedName>
        <fullName evidence="6">DEKNAAC103444</fullName>
    </submittedName>
</protein>
<gene>
    <name evidence="6" type="ORF">BRENAR_LOCUS3276</name>
</gene>
<evidence type="ECO:0000256" key="2">
    <source>
        <dbReference type="ARBA" id="ARBA00022771"/>
    </source>
</evidence>
<feature type="compositionally biased region" description="Basic and acidic residues" evidence="4">
    <location>
        <begin position="175"/>
        <end position="185"/>
    </location>
</feature>
<keyword evidence="3" id="KW-0862">Zinc</keyword>
<keyword evidence="7" id="KW-1185">Reference proteome</keyword>
<evidence type="ECO:0000256" key="1">
    <source>
        <dbReference type="ARBA" id="ARBA00022723"/>
    </source>
</evidence>
<dbReference type="InterPro" id="IPR053051">
    <property type="entry name" value="HDAC_complex_subunit"/>
</dbReference>
<feature type="compositionally biased region" description="Low complexity" evidence="4">
    <location>
        <begin position="354"/>
        <end position="365"/>
    </location>
</feature>
<dbReference type="PANTHER" id="PTHR47793">
    <property type="entry name" value="HISTONE DEACETYLASE COMPLEX SUBUNIT CTI6"/>
    <property type="match status" value="1"/>
</dbReference>
<evidence type="ECO:0000256" key="3">
    <source>
        <dbReference type="ARBA" id="ARBA00022833"/>
    </source>
</evidence>
<dbReference type="GO" id="GO:0070210">
    <property type="term" value="C:Rpd3L-Expanded complex"/>
    <property type="evidence" value="ECO:0007669"/>
    <property type="project" value="TreeGrafter"/>
</dbReference>
<reference evidence="6 7" key="1">
    <citation type="submission" date="2018-12" db="EMBL/GenBank/DDBJ databases">
        <authorList>
            <person name="Tiukova I."/>
            <person name="Dainat J."/>
        </authorList>
    </citation>
    <scope>NUCLEOTIDE SEQUENCE [LARGE SCALE GENOMIC DNA]</scope>
</reference>
<dbReference type="GO" id="GO:0033698">
    <property type="term" value="C:Rpd3L complex"/>
    <property type="evidence" value="ECO:0007669"/>
    <property type="project" value="TreeGrafter"/>
</dbReference>
<dbReference type="InParanoid" id="A0A448YNM5"/>
<dbReference type="PANTHER" id="PTHR47793:SF1">
    <property type="entry name" value="HISTONE DEACETYLASE COMPLEX SUBUNIT CTI6"/>
    <property type="match status" value="1"/>
</dbReference>
<dbReference type="FunCoup" id="A0A448YNM5">
    <property type="interactions" value="127"/>
</dbReference>
<dbReference type="Gene3D" id="3.30.40.10">
    <property type="entry name" value="Zinc/RING finger domain, C3HC4 (zinc finger)"/>
    <property type="match status" value="1"/>
</dbReference>
<dbReference type="AlphaFoldDB" id="A0A448YNM5"/>
<dbReference type="GO" id="GO:0061188">
    <property type="term" value="P:negative regulation of rDNA heterochromatin formation"/>
    <property type="evidence" value="ECO:0007669"/>
    <property type="project" value="TreeGrafter"/>
</dbReference>
<feature type="region of interest" description="Disordered" evidence="4">
    <location>
        <begin position="209"/>
        <end position="389"/>
    </location>
</feature>